<reference evidence="4 5" key="2">
    <citation type="journal article" date="2013" name="Genome Announc.">
        <title>Genome Sequence of Growth-Improving Paenibacillus mucilaginosus Strain KNP414.</title>
        <authorList>
            <person name="Lu J.J."/>
            <person name="Wang J.F."/>
            <person name="Hu X.F."/>
        </authorList>
    </citation>
    <scope>NUCLEOTIDE SEQUENCE [LARGE SCALE GENOMIC DNA]</scope>
    <source>
        <strain evidence="4 5">KNP414</strain>
    </source>
</reference>
<dbReference type="CDD" id="cd06577">
    <property type="entry name" value="PASTA_pknB"/>
    <property type="match status" value="1"/>
</dbReference>
<feature type="domain" description="PASTA" evidence="3">
    <location>
        <begin position="406"/>
        <end position="469"/>
    </location>
</feature>
<feature type="region of interest" description="Disordered" evidence="1">
    <location>
        <begin position="326"/>
        <end position="414"/>
    </location>
</feature>
<keyword evidence="2" id="KW-0472">Membrane</keyword>
<evidence type="ECO:0000256" key="2">
    <source>
        <dbReference type="SAM" id="Phobius"/>
    </source>
</evidence>
<dbReference type="SUPFAM" id="SSF54184">
    <property type="entry name" value="Penicillin-binding protein 2x (pbp-2x), c-terminal domain"/>
    <property type="match status" value="1"/>
</dbReference>
<feature type="compositionally biased region" description="Acidic residues" evidence="1">
    <location>
        <begin position="386"/>
        <end position="398"/>
    </location>
</feature>
<dbReference type="SUPFAM" id="SSF56112">
    <property type="entry name" value="Protein kinase-like (PK-like)"/>
    <property type="match status" value="1"/>
</dbReference>
<evidence type="ECO:0000259" key="3">
    <source>
        <dbReference type="PROSITE" id="PS51178"/>
    </source>
</evidence>
<dbReference type="PATRIC" id="fig|1036673.3.peg.5558"/>
<reference evidence="5" key="1">
    <citation type="submission" date="2011-06" db="EMBL/GenBank/DDBJ databases">
        <title>Complete genome sequence of Paenibacillus mucilaginosus KNP414.</title>
        <authorList>
            <person name="Wang J."/>
            <person name="Hu S."/>
            <person name="Hu X."/>
            <person name="Zhang B."/>
            <person name="Dong D."/>
            <person name="Zhang S."/>
            <person name="Zhao K."/>
            <person name="Wu D."/>
        </authorList>
    </citation>
    <scope>NUCLEOTIDE SEQUENCE [LARGE SCALE GENOMIC DNA]</scope>
    <source>
        <strain evidence="5">KNP414</strain>
    </source>
</reference>
<dbReference type="Proteomes" id="UP000006620">
    <property type="component" value="Chromosome"/>
</dbReference>
<feature type="transmembrane region" description="Helical" evidence="2">
    <location>
        <begin position="298"/>
        <end position="317"/>
    </location>
</feature>
<dbReference type="InterPro" id="IPR011009">
    <property type="entry name" value="Kinase-like_dom_sf"/>
</dbReference>
<dbReference type="AlphaFoldDB" id="F8FC96"/>
<dbReference type="RefSeq" id="WP_013919643.1">
    <property type="nucleotide sequence ID" value="NC_015690.1"/>
</dbReference>
<evidence type="ECO:0000313" key="5">
    <source>
        <dbReference type="Proteomes" id="UP000006620"/>
    </source>
</evidence>
<keyword evidence="2" id="KW-1133">Transmembrane helix</keyword>
<name>F8FC96_PAEMK</name>
<dbReference type="SMART" id="SM00740">
    <property type="entry name" value="PASTA"/>
    <property type="match status" value="1"/>
</dbReference>
<dbReference type="Gene3D" id="1.10.510.10">
    <property type="entry name" value="Transferase(Phosphotransferase) domain 1"/>
    <property type="match status" value="1"/>
</dbReference>
<organism evidence="4 5">
    <name type="scientific">Paenibacillus mucilaginosus (strain KNP414)</name>
    <dbReference type="NCBI Taxonomy" id="1036673"/>
    <lineage>
        <taxon>Bacteria</taxon>
        <taxon>Bacillati</taxon>
        <taxon>Bacillota</taxon>
        <taxon>Bacilli</taxon>
        <taxon>Bacillales</taxon>
        <taxon>Paenibacillaceae</taxon>
        <taxon>Paenibacillus</taxon>
    </lineage>
</organism>
<dbReference type="KEGG" id="pms:KNP414_05973"/>
<sequence length="474" mass="51154">MEKSRSIHSRYVLGRPILPMVSGMLYRGKDLALHREVILYVVESADDSVRQTAMAKLKEVAPLSDNRFLHMLDVGMEKPYLFAALKTFEGRPLIEALSRHPLSDREVLSGVFELGRGLQDAMEEGVQGFAVHAANVWLCDDGRLKIINYWDKAHDRERGAQGLARLLLQLLTRSEEPELGPQGERQLRAALASLNAVQQAELIAMLRRTAARQETLSSLVVHLGLLVKSPEAPSSKIASSIDEDEDFEAPDATMRFERPIRREPAGRYAPPASSQVPADEEEEEEEERPRAWKTGLKLLLGAALVCTAGAAVFVWLVNEAPPLPGMPSKQEASAQPPAADETEEGGGTQVSTAPQAGASSGTGTAKTPETAKVPPVTSAEKPAEEVPAEEETVTEEEPAVPATEGGPIETPNLIGLQQSEAEAKAKESGLGYAFYKKASEEPAGTVYDQMPKPGEAAPQGTKVIFYVSRGPGSP</sequence>
<gene>
    <name evidence="4" type="ordered locus">KNP414_05973</name>
</gene>
<dbReference type="Pfam" id="PF03793">
    <property type="entry name" value="PASTA"/>
    <property type="match status" value="1"/>
</dbReference>
<evidence type="ECO:0000313" key="4">
    <source>
        <dbReference type="EMBL" id="AEI44497.1"/>
    </source>
</evidence>
<feature type="region of interest" description="Disordered" evidence="1">
    <location>
        <begin position="256"/>
        <end position="290"/>
    </location>
</feature>
<protein>
    <recommendedName>
        <fullName evidence="3">PASTA domain-containing protein</fullName>
    </recommendedName>
</protein>
<feature type="compositionally biased region" description="Polar residues" evidence="1">
    <location>
        <begin position="349"/>
        <end position="367"/>
    </location>
</feature>
<dbReference type="InterPro" id="IPR005543">
    <property type="entry name" value="PASTA_dom"/>
</dbReference>
<accession>F8FC96</accession>
<keyword evidence="2" id="KW-0812">Transmembrane</keyword>
<proteinExistence type="predicted"/>
<dbReference type="Gene3D" id="3.30.200.20">
    <property type="entry name" value="Phosphorylase Kinase, domain 1"/>
    <property type="match status" value="1"/>
</dbReference>
<dbReference type="EMBL" id="CP002869">
    <property type="protein sequence ID" value="AEI44497.1"/>
    <property type="molecule type" value="Genomic_DNA"/>
</dbReference>
<dbReference type="PROSITE" id="PS51178">
    <property type="entry name" value="PASTA"/>
    <property type="match status" value="1"/>
</dbReference>
<dbReference type="Gene3D" id="3.30.10.20">
    <property type="match status" value="1"/>
</dbReference>
<dbReference type="HOGENOM" id="CLU_575981_0_0_9"/>
<evidence type="ECO:0000256" key="1">
    <source>
        <dbReference type="SAM" id="MobiDB-lite"/>
    </source>
</evidence>
<feature type="compositionally biased region" description="Basic and acidic residues" evidence="1">
    <location>
        <begin position="256"/>
        <end position="265"/>
    </location>
</feature>